<evidence type="ECO:0000256" key="5">
    <source>
        <dbReference type="SAM" id="Phobius"/>
    </source>
</evidence>
<dbReference type="PANTHER" id="PTHR20961:SF108">
    <property type="entry name" value="GLYCOSYLTRANSFERASE"/>
    <property type="match status" value="1"/>
</dbReference>
<comment type="caution">
    <text evidence="7">The sequence shown here is derived from an EMBL/GenBank/DDBJ whole genome shotgun (WGS) entry which is preliminary data.</text>
</comment>
<organism evidence="7 8">
    <name type="scientific">Castilleja foliolosa</name>
    <dbReference type="NCBI Taxonomy" id="1961234"/>
    <lineage>
        <taxon>Eukaryota</taxon>
        <taxon>Viridiplantae</taxon>
        <taxon>Streptophyta</taxon>
        <taxon>Embryophyta</taxon>
        <taxon>Tracheophyta</taxon>
        <taxon>Spermatophyta</taxon>
        <taxon>Magnoliopsida</taxon>
        <taxon>eudicotyledons</taxon>
        <taxon>Gunneridae</taxon>
        <taxon>Pentapetalae</taxon>
        <taxon>asterids</taxon>
        <taxon>lamiids</taxon>
        <taxon>Lamiales</taxon>
        <taxon>Orobanchaceae</taxon>
        <taxon>Pedicularideae</taxon>
        <taxon>Castillejinae</taxon>
        <taxon>Castilleja</taxon>
    </lineage>
</organism>
<evidence type="ECO:0000313" key="8">
    <source>
        <dbReference type="Proteomes" id="UP001632038"/>
    </source>
</evidence>
<feature type="transmembrane region" description="Helical" evidence="5">
    <location>
        <begin position="27"/>
        <end position="46"/>
    </location>
</feature>
<evidence type="ECO:0000256" key="1">
    <source>
        <dbReference type="ARBA" id="ARBA00004323"/>
    </source>
</evidence>
<keyword evidence="8" id="KW-1185">Reference proteome</keyword>
<keyword evidence="5" id="KW-0472">Membrane</keyword>
<keyword evidence="2" id="KW-0328">Glycosyltransferase</keyword>
<dbReference type="InterPro" id="IPR049625">
    <property type="entry name" value="Glyco_transf_61_cat"/>
</dbReference>
<keyword evidence="4" id="KW-0325">Glycoprotein</keyword>
<evidence type="ECO:0000256" key="3">
    <source>
        <dbReference type="ARBA" id="ARBA00022679"/>
    </source>
</evidence>
<keyword evidence="5" id="KW-0812">Transmembrane</keyword>
<dbReference type="Pfam" id="PF04577">
    <property type="entry name" value="Glyco_transf_61"/>
    <property type="match status" value="1"/>
</dbReference>
<sequence>MNRIVSNKFPKKDCKLAHKMEKEPRRLIFGATPIILLLLFGANIFWGTKIPLNQWVQYFSSSERSFSSVNKSINGTVNELNFMNFHLASLVRGDDRTALDFTGFACDKSVHSIVCVSNKHVTIDTNNMTVYVPSSFDREKIIRPYAKQENDLKQISPVHILRYTNTITPSLPSCRHRHNVPAVIFSSGSTGNAFHEMNEIIIPLFITTKHFESRVIFILEDYNPSFVSKYGKVLSRLSAHEVIDPSKNRTVHCFPSSIVGLKYHDNLSLNKTEIPGFYAMPDFKHFLREAYGLRFLHVSQIPKPRLMLLSRTNTRRFLNEDEMIATMKGLGFEVIVVRRSRVISDLNMFSRLINSCSVLVGAHGAGLTNEVFLASGAVMVQVELLGTEWASNTYYGDTARAMGVRYLRYKIEADESSLSKLYGFNHSVVTNPGSVYREKGYRGARMVFLDQQNVRVNMGRFRETLVEALSIVTDWEG</sequence>
<accession>A0ABD3CTR3</accession>
<feature type="domain" description="Glycosyltransferase 61 catalytic" evidence="6">
    <location>
        <begin position="267"/>
        <end position="380"/>
    </location>
</feature>
<evidence type="ECO:0000256" key="4">
    <source>
        <dbReference type="ARBA" id="ARBA00023180"/>
    </source>
</evidence>
<evidence type="ECO:0000313" key="7">
    <source>
        <dbReference type="EMBL" id="KAL3632716.1"/>
    </source>
</evidence>
<gene>
    <name evidence="7" type="ORF">CASFOL_025700</name>
</gene>
<name>A0ABD3CTR3_9LAMI</name>
<keyword evidence="3" id="KW-0808">Transferase</keyword>
<dbReference type="PANTHER" id="PTHR20961">
    <property type="entry name" value="GLYCOSYLTRANSFERASE"/>
    <property type="match status" value="1"/>
</dbReference>
<reference evidence="8" key="1">
    <citation type="journal article" date="2024" name="IScience">
        <title>Strigolactones Initiate the Formation of Haustorium-like Structures in Castilleja.</title>
        <authorList>
            <person name="Buerger M."/>
            <person name="Peterson D."/>
            <person name="Chory J."/>
        </authorList>
    </citation>
    <scope>NUCLEOTIDE SEQUENCE [LARGE SCALE GENOMIC DNA]</scope>
</reference>
<comment type="subcellular location">
    <subcellularLocation>
        <location evidence="1">Golgi apparatus membrane</location>
        <topology evidence="1">Single-pass type II membrane protein</topology>
    </subcellularLocation>
</comment>
<dbReference type="GO" id="GO:0016763">
    <property type="term" value="F:pentosyltransferase activity"/>
    <property type="evidence" value="ECO:0007669"/>
    <property type="project" value="UniProtKB-ARBA"/>
</dbReference>
<evidence type="ECO:0000259" key="6">
    <source>
        <dbReference type="Pfam" id="PF04577"/>
    </source>
</evidence>
<protein>
    <recommendedName>
        <fullName evidence="6">Glycosyltransferase 61 catalytic domain-containing protein</fullName>
    </recommendedName>
</protein>
<keyword evidence="5" id="KW-1133">Transmembrane helix</keyword>
<dbReference type="Proteomes" id="UP001632038">
    <property type="component" value="Unassembled WGS sequence"/>
</dbReference>
<proteinExistence type="predicted"/>
<dbReference type="InterPro" id="IPR007657">
    <property type="entry name" value="Glycosyltransferase_61"/>
</dbReference>
<dbReference type="GO" id="GO:0000139">
    <property type="term" value="C:Golgi membrane"/>
    <property type="evidence" value="ECO:0007669"/>
    <property type="project" value="UniProtKB-SubCell"/>
</dbReference>
<evidence type="ECO:0000256" key="2">
    <source>
        <dbReference type="ARBA" id="ARBA00022676"/>
    </source>
</evidence>
<dbReference type="EMBL" id="JAVIJP010000032">
    <property type="protein sequence ID" value="KAL3632716.1"/>
    <property type="molecule type" value="Genomic_DNA"/>
</dbReference>
<dbReference type="AlphaFoldDB" id="A0ABD3CTR3"/>